<dbReference type="Proteomes" id="UP000012019">
    <property type="component" value="Unassembled WGS sequence"/>
</dbReference>
<sequence>MVAAVLDSKQLHFHNEQIARNLQTAWFRPSLHDKITQHSCHKPTSKQACLFMEIQQSPKINHTINIVFNKLKNELYNIYTFQTG</sequence>
<dbReference type="AlphaFoldDB" id="M7P2Y5"/>
<gene>
    <name evidence="1" type="ORF">MPL1_02943</name>
</gene>
<name>M7P2Y5_9GAMM</name>
<keyword evidence="2" id="KW-1185">Reference proteome</keyword>
<accession>M7P2Y5</accession>
<organism evidence="1 2">
    <name type="scientific">Methylophaga lonarensis MPL</name>
    <dbReference type="NCBI Taxonomy" id="1286106"/>
    <lineage>
        <taxon>Bacteria</taxon>
        <taxon>Pseudomonadati</taxon>
        <taxon>Pseudomonadota</taxon>
        <taxon>Gammaproteobacteria</taxon>
        <taxon>Thiotrichales</taxon>
        <taxon>Piscirickettsiaceae</taxon>
        <taxon>Methylophaga</taxon>
    </lineage>
</organism>
<dbReference type="EMBL" id="APHR01000013">
    <property type="protein sequence ID" value="EMR13852.1"/>
    <property type="molecule type" value="Genomic_DNA"/>
</dbReference>
<protein>
    <submittedName>
        <fullName evidence="1">Uncharacterized protein</fullName>
    </submittedName>
</protein>
<proteinExistence type="predicted"/>
<reference evidence="1 2" key="1">
    <citation type="journal article" date="2013" name="Genome Announc.">
        <title>Draft Genome Sequence of Methylophaga lonarensis MPLT, a Haloalkaliphilic (Non-Methane-Utilizing) Methylotroph.</title>
        <authorList>
            <person name="Shetty S.A."/>
            <person name="Marathe N.P."/>
            <person name="Munot H."/>
            <person name="Antony C.P."/>
            <person name="Dhotre D.P."/>
            <person name="Murrell J.C."/>
            <person name="Shouche Y.S."/>
        </authorList>
    </citation>
    <scope>NUCLEOTIDE SEQUENCE [LARGE SCALE GENOMIC DNA]</scope>
    <source>
        <strain evidence="1 2">MPL</strain>
    </source>
</reference>
<evidence type="ECO:0000313" key="1">
    <source>
        <dbReference type="EMBL" id="EMR13852.1"/>
    </source>
</evidence>
<dbReference type="STRING" id="1286106.MPL1_02943"/>
<comment type="caution">
    <text evidence="1">The sequence shown here is derived from an EMBL/GenBank/DDBJ whole genome shotgun (WGS) entry which is preliminary data.</text>
</comment>
<evidence type="ECO:0000313" key="2">
    <source>
        <dbReference type="Proteomes" id="UP000012019"/>
    </source>
</evidence>